<keyword evidence="3" id="KW-1185">Reference proteome</keyword>
<feature type="transmembrane region" description="Helical" evidence="1">
    <location>
        <begin position="7"/>
        <end position="26"/>
    </location>
</feature>
<evidence type="ECO:0000313" key="2">
    <source>
        <dbReference type="EMBL" id="MDB9540125.1"/>
    </source>
</evidence>
<evidence type="ECO:0000256" key="1">
    <source>
        <dbReference type="SAM" id="Phobius"/>
    </source>
</evidence>
<comment type="caution">
    <text evidence="2">The sequence shown here is derived from an EMBL/GenBank/DDBJ whole genome shotgun (WGS) entry which is preliminary data.</text>
</comment>
<dbReference type="RefSeq" id="WP_271733290.1">
    <property type="nucleotide sequence ID" value="NZ_JANQDP010000125.1"/>
</dbReference>
<sequence length="232" mass="25454">MDKKENSILLFLLINGIVVTGIAYGWKQITSLPSWYTHGSGESVNLNRDDQNVLEVKLTQWEGENNRVDIPLNETELTVLMSQKLAKNPKTSQVLQATKGLKASIQENQVTGGVVVQPSQLPDRARRMVQQVLPMAGDRPLYIGVTSSPIVQDGRIYLSDNTQLSLGSVSLSLADITKVTGLSKSEINQQLNLAMSDVGLSVDSIEVVNGELVVRGTKRELTTQDINKQVDR</sequence>
<evidence type="ECO:0008006" key="4">
    <source>
        <dbReference type="Google" id="ProtNLM"/>
    </source>
</evidence>
<reference evidence="2 3" key="1">
    <citation type="submission" date="2023-01" db="EMBL/GenBank/DDBJ databases">
        <title>Genomes from the Australian National Cyanobacteria Reference Collection.</title>
        <authorList>
            <person name="Willis A."/>
            <person name="Lee E.M.F."/>
        </authorList>
    </citation>
    <scope>NUCLEOTIDE SEQUENCE [LARGE SCALE GENOMIC DNA]</scope>
    <source>
        <strain evidence="2 3">CS-1033</strain>
    </source>
</reference>
<gene>
    <name evidence="2" type="ORF">PN457_10715</name>
</gene>
<name>A0ABT5AUV7_9CYAN</name>
<keyword evidence="1" id="KW-1133">Transmembrane helix</keyword>
<protein>
    <recommendedName>
        <fullName evidence="4">DUF2993 domain-containing protein</fullName>
    </recommendedName>
</protein>
<proteinExistence type="predicted"/>
<organism evidence="2 3">
    <name type="scientific">Anabaenopsis arnoldii</name>
    <dbReference type="NCBI Taxonomy" id="2152938"/>
    <lineage>
        <taxon>Bacteria</taxon>
        <taxon>Bacillati</taxon>
        <taxon>Cyanobacteriota</taxon>
        <taxon>Cyanophyceae</taxon>
        <taxon>Nostocales</taxon>
        <taxon>Nodulariaceae</taxon>
        <taxon>Anabaenopsis</taxon>
    </lineage>
</organism>
<dbReference type="EMBL" id="JAQMUH010000121">
    <property type="protein sequence ID" value="MDB9540125.1"/>
    <property type="molecule type" value="Genomic_DNA"/>
</dbReference>
<keyword evidence="1" id="KW-0472">Membrane</keyword>
<keyword evidence="1" id="KW-0812">Transmembrane</keyword>
<evidence type="ECO:0000313" key="3">
    <source>
        <dbReference type="Proteomes" id="UP001212499"/>
    </source>
</evidence>
<dbReference type="Proteomes" id="UP001212499">
    <property type="component" value="Unassembled WGS sequence"/>
</dbReference>
<accession>A0ABT5AUV7</accession>